<dbReference type="EMBL" id="JARIHO010000047">
    <property type="protein sequence ID" value="KAJ7323265.1"/>
    <property type="molecule type" value="Genomic_DNA"/>
</dbReference>
<keyword evidence="2" id="KW-1185">Reference proteome</keyword>
<gene>
    <name evidence="1" type="ORF">DFH08DRAFT_817837</name>
</gene>
<dbReference type="AlphaFoldDB" id="A0AAD6ZHT2"/>
<sequence>MCRIIVDVRIELMYEVRPTRPKKNLKPNGVWVWIGTRPRKHRGRNWVKARDTTHKMSRENRLANAPTHRHVKIRIHCGLVGPEPRTSALQEQYKFSLRRGRDGEMVVVRAGKTRDKAVRRELAARLIHFRDPFEEVYLPKRKIQGLRYRFEPKPMRYPTHRSWLPGSLEWSYYTARVKALGNESRKNQRSSRLRQMCIVARSNRDTRIERARVFLNVSHHHQRPPTTLRSVPVNVAPNNKTLSPRHAIPYEPALCPSEWPIVHQQDKTTSWAVTACVFRKYSSEEFHSTVIR</sequence>
<comment type="caution">
    <text evidence="1">The sequence shown here is derived from an EMBL/GenBank/DDBJ whole genome shotgun (WGS) entry which is preliminary data.</text>
</comment>
<proteinExistence type="predicted"/>
<reference evidence="1" key="1">
    <citation type="submission" date="2023-03" db="EMBL/GenBank/DDBJ databases">
        <title>Massive genome expansion in bonnet fungi (Mycena s.s.) driven by repeated elements and novel gene families across ecological guilds.</title>
        <authorList>
            <consortium name="Lawrence Berkeley National Laboratory"/>
            <person name="Harder C.B."/>
            <person name="Miyauchi S."/>
            <person name="Viragh M."/>
            <person name="Kuo A."/>
            <person name="Thoen E."/>
            <person name="Andreopoulos B."/>
            <person name="Lu D."/>
            <person name="Skrede I."/>
            <person name="Drula E."/>
            <person name="Henrissat B."/>
            <person name="Morin E."/>
            <person name="Kohler A."/>
            <person name="Barry K."/>
            <person name="LaButti K."/>
            <person name="Morin E."/>
            <person name="Salamov A."/>
            <person name="Lipzen A."/>
            <person name="Mereny Z."/>
            <person name="Hegedus B."/>
            <person name="Baldrian P."/>
            <person name="Stursova M."/>
            <person name="Weitz H."/>
            <person name="Taylor A."/>
            <person name="Grigoriev I.V."/>
            <person name="Nagy L.G."/>
            <person name="Martin F."/>
            <person name="Kauserud H."/>
        </authorList>
    </citation>
    <scope>NUCLEOTIDE SEQUENCE</scope>
    <source>
        <strain evidence="1">CBHHK002</strain>
    </source>
</reference>
<name>A0AAD6ZHT2_9AGAR</name>
<dbReference type="Proteomes" id="UP001218218">
    <property type="component" value="Unassembled WGS sequence"/>
</dbReference>
<protein>
    <submittedName>
        <fullName evidence="1">Uncharacterized protein</fullName>
    </submittedName>
</protein>
<evidence type="ECO:0000313" key="1">
    <source>
        <dbReference type="EMBL" id="KAJ7323265.1"/>
    </source>
</evidence>
<organism evidence="1 2">
    <name type="scientific">Mycena albidolilacea</name>
    <dbReference type="NCBI Taxonomy" id="1033008"/>
    <lineage>
        <taxon>Eukaryota</taxon>
        <taxon>Fungi</taxon>
        <taxon>Dikarya</taxon>
        <taxon>Basidiomycota</taxon>
        <taxon>Agaricomycotina</taxon>
        <taxon>Agaricomycetes</taxon>
        <taxon>Agaricomycetidae</taxon>
        <taxon>Agaricales</taxon>
        <taxon>Marasmiineae</taxon>
        <taxon>Mycenaceae</taxon>
        <taxon>Mycena</taxon>
    </lineage>
</organism>
<evidence type="ECO:0000313" key="2">
    <source>
        <dbReference type="Proteomes" id="UP001218218"/>
    </source>
</evidence>
<accession>A0AAD6ZHT2</accession>